<comment type="caution">
    <text evidence="2">The sequence shown here is derived from an EMBL/GenBank/DDBJ whole genome shotgun (WGS) entry which is preliminary data.</text>
</comment>
<name>A0AAD3D7J4_9STRA</name>
<gene>
    <name evidence="2" type="ORF">CTEN210_15843</name>
</gene>
<dbReference type="EMBL" id="BLLK01000062">
    <property type="protein sequence ID" value="GFH59367.1"/>
    <property type="molecule type" value="Genomic_DNA"/>
</dbReference>
<evidence type="ECO:0000256" key="1">
    <source>
        <dbReference type="SAM" id="MobiDB-lite"/>
    </source>
</evidence>
<organism evidence="2 3">
    <name type="scientific">Chaetoceros tenuissimus</name>
    <dbReference type="NCBI Taxonomy" id="426638"/>
    <lineage>
        <taxon>Eukaryota</taxon>
        <taxon>Sar</taxon>
        <taxon>Stramenopiles</taxon>
        <taxon>Ochrophyta</taxon>
        <taxon>Bacillariophyta</taxon>
        <taxon>Coscinodiscophyceae</taxon>
        <taxon>Chaetocerotophycidae</taxon>
        <taxon>Chaetocerotales</taxon>
        <taxon>Chaetocerotaceae</taxon>
        <taxon>Chaetoceros</taxon>
    </lineage>
</organism>
<proteinExistence type="predicted"/>
<accession>A0AAD3D7J4</accession>
<dbReference type="Proteomes" id="UP001054902">
    <property type="component" value="Unassembled WGS sequence"/>
</dbReference>
<dbReference type="GO" id="GO:0000340">
    <property type="term" value="F:RNA 7-methylguanosine cap binding"/>
    <property type="evidence" value="ECO:0007669"/>
    <property type="project" value="TreeGrafter"/>
</dbReference>
<feature type="compositionally biased region" description="Basic and acidic residues" evidence="1">
    <location>
        <begin position="15"/>
        <end position="24"/>
    </location>
</feature>
<dbReference type="AlphaFoldDB" id="A0AAD3D7J4"/>
<keyword evidence="3" id="KW-1185">Reference proteome</keyword>
<dbReference type="InterPro" id="IPR036265">
    <property type="entry name" value="HIT-like_sf"/>
</dbReference>
<dbReference type="GO" id="GO:0000290">
    <property type="term" value="P:deadenylation-dependent decapping of nuclear-transcribed mRNA"/>
    <property type="evidence" value="ECO:0007669"/>
    <property type="project" value="InterPro"/>
</dbReference>
<evidence type="ECO:0000313" key="2">
    <source>
        <dbReference type="EMBL" id="GFH59367.1"/>
    </source>
</evidence>
<dbReference type="InterPro" id="IPR008594">
    <property type="entry name" value="DcpS/DCS2"/>
</dbReference>
<dbReference type="Pfam" id="PF11969">
    <property type="entry name" value="DcpS_C"/>
    <property type="match status" value="1"/>
</dbReference>
<dbReference type="PANTHER" id="PTHR12978">
    <property type="entry name" value="HISTIDINE TRIAD HIT PROTEIN MEMBER"/>
    <property type="match status" value="1"/>
</dbReference>
<feature type="region of interest" description="Disordered" evidence="1">
    <location>
        <begin position="1"/>
        <end position="36"/>
    </location>
</feature>
<dbReference type="GO" id="GO:0000932">
    <property type="term" value="C:P-body"/>
    <property type="evidence" value="ECO:0007669"/>
    <property type="project" value="TreeGrafter"/>
</dbReference>
<dbReference type="SUPFAM" id="SSF54197">
    <property type="entry name" value="HIT-like"/>
    <property type="match status" value="1"/>
</dbReference>
<dbReference type="PANTHER" id="PTHR12978:SF0">
    <property type="entry name" value="M7GPPPX DIPHOSPHATASE"/>
    <property type="match status" value="1"/>
</dbReference>
<reference evidence="2 3" key="1">
    <citation type="journal article" date="2021" name="Sci. Rep.">
        <title>The genome of the diatom Chaetoceros tenuissimus carries an ancient integrated fragment of an extant virus.</title>
        <authorList>
            <person name="Hongo Y."/>
            <person name="Kimura K."/>
            <person name="Takaki Y."/>
            <person name="Yoshida Y."/>
            <person name="Baba S."/>
            <person name="Kobayashi G."/>
            <person name="Nagasaki K."/>
            <person name="Hano T."/>
            <person name="Tomaru Y."/>
        </authorList>
    </citation>
    <scope>NUCLEOTIDE SEQUENCE [LARGE SCALE GENOMIC DNA]</scope>
    <source>
        <strain evidence="2 3">NIES-3715</strain>
    </source>
</reference>
<dbReference type="GO" id="GO:0016787">
    <property type="term" value="F:hydrolase activity"/>
    <property type="evidence" value="ECO:0007669"/>
    <property type="project" value="InterPro"/>
</dbReference>
<protein>
    <submittedName>
        <fullName evidence="2">HIT-like protein</fullName>
    </submittedName>
</protein>
<dbReference type="Gene3D" id="3.30.428.10">
    <property type="entry name" value="HIT-like"/>
    <property type="match status" value="1"/>
</dbReference>
<dbReference type="GO" id="GO:0005634">
    <property type="term" value="C:nucleus"/>
    <property type="evidence" value="ECO:0007669"/>
    <property type="project" value="TreeGrafter"/>
</dbReference>
<sequence>MSKRSMEQQNNIDEPMEKKAKNEGEDPISVEDPISILSKKDSKVQSLTISDQHATLLMSHTVDIDYSSNGCDDDKEKVKEKTVQSLLKLTVIPFHKILLGSNPVLSSDENGKPELKLLQHKPEASQDIMSFLSQYEFVLKSESGAEYSYYTANPTEKVANNVEGMSLSVQDAMKIYGTFDVELISPASEKQIFRAMPSLGSILIHETPELYEKVTKPYIQSIVDSGSLGWIANVIEVKKEKERLLVNHEDFIVNIDTKWRSHPPPLTTPRKEWFQHPSVEELYCLGITKCKGIASLRDLRREHIPMLKSMEEEGYEAIESIYGVKRDQIRCFVHYHPQFYHFHVHFTRLENEVGSTVERGHLVSDIIQNLEMDPLYYLKRTITYKLKKGNTLQNLIEMHMNSEAK</sequence>
<evidence type="ECO:0000313" key="3">
    <source>
        <dbReference type="Proteomes" id="UP001054902"/>
    </source>
</evidence>